<evidence type="ECO:0000313" key="4">
    <source>
        <dbReference type="Proteomes" id="UP000606786"/>
    </source>
</evidence>
<evidence type="ECO:0000256" key="1">
    <source>
        <dbReference type="ARBA" id="ARBA00008839"/>
    </source>
</evidence>
<keyword evidence="4" id="KW-1185">Reference proteome</keyword>
<dbReference type="EMBL" id="CAJHJT010000012">
    <property type="protein sequence ID" value="CAD6998677.1"/>
    <property type="molecule type" value="Genomic_DNA"/>
</dbReference>
<comment type="caution">
    <text evidence="3">The sequence shown here is derived from an EMBL/GenBank/DDBJ whole genome shotgun (WGS) entry which is preliminary data.</text>
</comment>
<feature type="region of interest" description="Disordered" evidence="2">
    <location>
        <begin position="326"/>
        <end position="345"/>
    </location>
</feature>
<dbReference type="Proteomes" id="UP000606786">
    <property type="component" value="Unassembled WGS sequence"/>
</dbReference>
<proteinExistence type="inferred from homology"/>
<gene>
    <name evidence="3" type="ORF">CCAP1982_LOCUS7236</name>
</gene>
<name>A0A811ULI2_CERCA</name>
<dbReference type="Pfam" id="PF03359">
    <property type="entry name" value="GKAP"/>
    <property type="match status" value="1"/>
</dbReference>
<feature type="compositionally biased region" description="Polar residues" evidence="2">
    <location>
        <begin position="332"/>
        <end position="345"/>
    </location>
</feature>
<feature type="compositionally biased region" description="Basic and acidic residues" evidence="2">
    <location>
        <begin position="566"/>
        <end position="579"/>
    </location>
</feature>
<protein>
    <submittedName>
        <fullName evidence="3">(Mediterranean fruit fly) hypothetical protein</fullName>
    </submittedName>
</protein>
<dbReference type="GO" id="GO:0098978">
    <property type="term" value="C:glutamatergic synapse"/>
    <property type="evidence" value="ECO:0007669"/>
    <property type="project" value="TreeGrafter"/>
</dbReference>
<dbReference type="OrthoDB" id="10036956at2759"/>
<dbReference type="PANTHER" id="PTHR12353">
    <property type="entry name" value="DISKS LARGE-ASSOCIATED PROTEIN DAP SAP90/PSD-95-ASSOCIATED PROTEIN"/>
    <property type="match status" value="1"/>
</dbReference>
<accession>A0A811ULI2</accession>
<dbReference type="GO" id="GO:0023052">
    <property type="term" value="P:signaling"/>
    <property type="evidence" value="ECO:0007669"/>
    <property type="project" value="InterPro"/>
</dbReference>
<dbReference type="GO" id="GO:0060090">
    <property type="term" value="F:molecular adaptor activity"/>
    <property type="evidence" value="ECO:0007669"/>
    <property type="project" value="TreeGrafter"/>
</dbReference>
<evidence type="ECO:0000256" key="2">
    <source>
        <dbReference type="SAM" id="MobiDB-lite"/>
    </source>
</evidence>
<sequence length="616" mass="69300">MDRSVDSIGSCSLDVDADSTDVSDTSGSMNFPTPISVKDITREFTTNIRERCAVQNFHENIKTIGLEQKMVLKQPLGNVNNTSALLNSSNPHSNKMITLTDVSPDKKPSYLNLACCVNGYSNLTTYDSKIRQDINKSREVSPIRPSSNCIQYCKKSDSLAPPILLKMDDGRGDVANMKPNLSNGQCNNFGYKKPENNKYEDNESHFQDGRRNTSFIQQRVERLYGPAALAQRFYSPKKVRSSNFTCSPAHDLEDASSSELARKFQQLTPSKDYTEFRKKLSATTSNCPRQIVSTTDISNVNNNNVDLPVFRHLSQEFRAQLPLVSPKKYHSRNSPNKSSSIENDTTAISQKNKVLIDEVDRKEVNFSADQISNKYSINEDNTEKNFTEGWQISDVNNTCTEKNGTYFLQLLRNEQSRLLALADIAEQYAIELSGNPEISEDTLGFLRSAYGKARLLVSQKMKQFEGLCQNNLNSSPDDKFPTTNDDLQGFWDMVNLQVDHINSIFDEINVLKENNWKKSDEIIPKEKTKLSKPQPKSTKTPSQKTKSSTTNGNESKEKSSLSAAALKRESQRKMLLEMKRKNKIALSAKSTTSDLNSVEPNVENVDTVEIFVKNSK</sequence>
<evidence type="ECO:0000313" key="3">
    <source>
        <dbReference type="EMBL" id="CAD6998677.1"/>
    </source>
</evidence>
<comment type="similarity">
    <text evidence="1">Belongs to the SAPAP family.</text>
</comment>
<organism evidence="3 4">
    <name type="scientific">Ceratitis capitata</name>
    <name type="common">Mediterranean fruit fly</name>
    <name type="synonym">Tephritis capitata</name>
    <dbReference type="NCBI Taxonomy" id="7213"/>
    <lineage>
        <taxon>Eukaryota</taxon>
        <taxon>Metazoa</taxon>
        <taxon>Ecdysozoa</taxon>
        <taxon>Arthropoda</taxon>
        <taxon>Hexapoda</taxon>
        <taxon>Insecta</taxon>
        <taxon>Pterygota</taxon>
        <taxon>Neoptera</taxon>
        <taxon>Endopterygota</taxon>
        <taxon>Diptera</taxon>
        <taxon>Brachycera</taxon>
        <taxon>Muscomorpha</taxon>
        <taxon>Tephritoidea</taxon>
        <taxon>Tephritidae</taxon>
        <taxon>Ceratitis</taxon>
        <taxon>Ceratitis</taxon>
    </lineage>
</organism>
<dbReference type="AlphaFoldDB" id="A0A811ULI2"/>
<reference evidence="3" key="1">
    <citation type="submission" date="2020-11" db="EMBL/GenBank/DDBJ databases">
        <authorList>
            <person name="Whitehead M."/>
        </authorList>
    </citation>
    <scope>NUCLEOTIDE SEQUENCE</scope>
    <source>
        <strain evidence="3">EGII</strain>
    </source>
</reference>
<dbReference type="PANTHER" id="PTHR12353:SF31">
    <property type="entry name" value="LD44824P"/>
    <property type="match status" value="1"/>
</dbReference>
<feature type="region of interest" description="Disordered" evidence="2">
    <location>
        <begin position="522"/>
        <end position="598"/>
    </location>
</feature>
<dbReference type="GO" id="GO:0099572">
    <property type="term" value="C:postsynaptic specialization"/>
    <property type="evidence" value="ECO:0007669"/>
    <property type="project" value="TreeGrafter"/>
</dbReference>
<feature type="compositionally biased region" description="Polar residues" evidence="2">
    <location>
        <begin position="588"/>
        <end position="598"/>
    </location>
</feature>
<feature type="compositionally biased region" description="Low complexity" evidence="2">
    <location>
        <begin position="531"/>
        <end position="550"/>
    </location>
</feature>
<dbReference type="InterPro" id="IPR005026">
    <property type="entry name" value="SAPAP"/>
</dbReference>